<evidence type="ECO:0000259" key="12">
    <source>
        <dbReference type="Pfam" id="PF16757"/>
    </source>
</evidence>
<accession>A0AAV2PRU0</accession>
<feature type="chain" id="PRO_5043315316" description="Putative alpha-L-fucosidase" evidence="10">
    <location>
        <begin position="20"/>
        <end position="459"/>
    </location>
</feature>
<evidence type="ECO:0000259" key="11">
    <source>
        <dbReference type="Pfam" id="PF01120"/>
    </source>
</evidence>
<feature type="signal peptide" evidence="10">
    <location>
        <begin position="1"/>
        <end position="19"/>
    </location>
</feature>
<dbReference type="InterPro" id="IPR031919">
    <property type="entry name" value="Fucosidase_C"/>
</dbReference>
<feature type="domain" description="Glycoside hydrolase family 29 N-terminal" evidence="11">
    <location>
        <begin position="21"/>
        <end position="85"/>
    </location>
</feature>
<feature type="domain" description="Glycoside hydrolase family 29 N-terminal" evidence="11">
    <location>
        <begin position="112"/>
        <end position="352"/>
    </location>
</feature>
<dbReference type="Gene3D" id="3.20.20.80">
    <property type="entry name" value="Glycosidases"/>
    <property type="match status" value="1"/>
</dbReference>
<keyword evidence="6" id="KW-0325">Glycoprotein</keyword>
<dbReference type="PRINTS" id="PR00741">
    <property type="entry name" value="GLHYDRLASE29"/>
</dbReference>
<dbReference type="FunFam" id="3.20.20.80:FF:000027">
    <property type="entry name" value="Alpha-L-fucosidase"/>
    <property type="match status" value="1"/>
</dbReference>
<dbReference type="InterPro" id="IPR057739">
    <property type="entry name" value="Glyco_hydro_29_N"/>
</dbReference>
<sequence length="459" mass="52486">MAALCQLLLLTLAIGLGSCVRYEADWDSLDTRPLPTWYDDAKIGIFIHWGIFSVPSYGLPDDDGSRYPGGQGAVGEWFWKRWNVIEARSPFFSFRLEQTISQYIFIYFFLPGAKYIVLTSKHHEGYTLWPSKYSWNWNSMDVGAKRDIVGELAKAIRNNTDLTFGLYHSLYEWFHPMYLEDKANNFQTNEFVLTKTLPELYEIVNEYGPEVIFSDGDWESDSTYFNSTIFLAWLFNDSPVKDTIVVNDRWGKDATCKHGSYLTCTDRYNPGTLQSQKWENALTFDRYSWGFRRNANMDDYLSIEDTLEQLISTISCGGNMLINIGPTKEGMLPAIMEERLLQMGEWLDINGEGIYASKPWTHQNDTLTPGVWYTSKNDKVYAFVLDWPAGSKLVLGSVKSTETTSVTILGQNGETLKVVEAGNGLEVTFPPMSQVKSKWSWVLELTGVQANPRAHQLWR</sequence>
<keyword evidence="14" id="KW-1185">Reference proteome</keyword>
<evidence type="ECO:0000313" key="14">
    <source>
        <dbReference type="Proteomes" id="UP001497623"/>
    </source>
</evidence>
<dbReference type="EC" id="3.2.1.51" evidence="3"/>
<evidence type="ECO:0000256" key="10">
    <source>
        <dbReference type="SAM" id="SignalP"/>
    </source>
</evidence>
<dbReference type="Pfam" id="PF01120">
    <property type="entry name" value="Alpha_L_fucos"/>
    <property type="match status" value="2"/>
</dbReference>
<evidence type="ECO:0000256" key="9">
    <source>
        <dbReference type="ARBA" id="ARBA00081661"/>
    </source>
</evidence>
<keyword evidence="5" id="KW-0378">Hydrolase</keyword>
<dbReference type="GO" id="GO:0004560">
    <property type="term" value="F:alpha-L-fucosidase activity"/>
    <property type="evidence" value="ECO:0007669"/>
    <property type="project" value="UniProtKB-EC"/>
</dbReference>
<dbReference type="GO" id="GO:0016139">
    <property type="term" value="P:glycoside catabolic process"/>
    <property type="evidence" value="ECO:0007669"/>
    <property type="project" value="TreeGrafter"/>
</dbReference>
<keyword evidence="7" id="KW-0326">Glycosidase</keyword>
<evidence type="ECO:0000256" key="5">
    <source>
        <dbReference type="ARBA" id="ARBA00022801"/>
    </source>
</evidence>
<comment type="similarity">
    <text evidence="2">Belongs to the glycosyl hydrolase 29 family.</text>
</comment>
<dbReference type="InterPro" id="IPR000933">
    <property type="entry name" value="Glyco_hydro_29"/>
</dbReference>
<protein>
    <recommendedName>
        <fullName evidence="8">Putative alpha-L-fucosidase</fullName>
        <ecNumber evidence="3">3.2.1.51</ecNumber>
    </recommendedName>
    <alternativeName>
        <fullName evidence="9">Alpha-L-fucoside fucohydrolase</fullName>
    </alternativeName>
</protein>
<dbReference type="GO" id="GO:0006004">
    <property type="term" value="P:fucose metabolic process"/>
    <property type="evidence" value="ECO:0007669"/>
    <property type="project" value="InterPro"/>
</dbReference>
<reference evidence="13 14" key="1">
    <citation type="submission" date="2024-05" db="EMBL/GenBank/DDBJ databases">
        <authorList>
            <person name="Wallberg A."/>
        </authorList>
    </citation>
    <scope>NUCLEOTIDE SEQUENCE [LARGE SCALE GENOMIC DNA]</scope>
</reference>
<evidence type="ECO:0000256" key="1">
    <source>
        <dbReference type="ARBA" id="ARBA00004071"/>
    </source>
</evidence>
<name>A0AAV2PRU0_MEGNR</name>
<dbReference type="InterPro" id="IPR013780">
    <property type="entry name" value="Glyco_hydro_b"/>
</dbReference>
<dbReference type="Proteomes" id="UP001497623">
    <property type="component" value="Unassembled WGS sequence"/>
</dbReference>
<dbReference type="Pfam" id="PF16757">
    <property type="entry name" value="Fucosidase_C"/>
    <property type="match status" value="1"/>
</dbReference>
<dbReference type="SMART" id="SM00812">
    <property type="entry name" value="Alpha_L_fucos"/>
    <property type="match status" value="1"/>
</dbReference>
<dbReference type="AlphaFoldDB" id="A0AAV2PRU0"/>
<dbReference type="PIRSF" id="PIRSF001092">
    <property type="entry name" value="Alpha-L-fucosidase"/>
    <property type="match status" value="1"/>
</dbReference>
<comment type="caution">
    <text evidence="13">The sequence shown here is derived from an EMBL/GenBank/DDBJ whole genome shotgun (WGS) entry which is preliminary data.</text>
</comment>
<keyword evidence="4 10" id="KW-0732">Signal</keyword>
<organism evidence="13 14">
    <name type="scientific">Meganyctiphanes norvegica</name>
    <name type="common">Northern krill</name>
    <name type="synonym">Thysanopoda norvegica</name>
    <dbReference type="NCBI Taxonomy" id="48144"/>
    <lineage>
        <taxon>Eukaryota</taxon>
        <taxon>Metazoa</taxon>
        <taxon>Ecdysozoa</taxon>
        <taxon>Arthropoda</taxon>
        <taxon>Crustacea</taxon>
        <taxon>Multicrustacea</taxon>
        <taxon>Malacostraca</taxon>
        <taxon>Eumalacostraca</taxon>
        <taxon>Eucarida</taxon>
        <taxon>Euphausiacea</taxon>
        <taxon>Euphausiidae</taxon>
        <taxon>Meganyctiphanes</taxon>
    </lineage>
</organism>
<feature type="non-terminal residue" evidence="13">
    <location>
        <position position="459"/>
    </location>
</feature>
<evidence type="ECO:0000256" key="2">
    <source>
        <dbReference type="ARBA" id="ARBA00007951"/>
    </source>
</evidence>
<gene>
    <name evidence="13" type="ORF">MNOR_LOCUS3181</name>
</gene>
<evidence type="ECO:0000256" key="4">
    <source>
        <dbReference type="ARBA" id="ARBA00022729"/>
    </source>
</evidence>
<evidence type="ECO:0000256" key="6">
    <source>
        <dbReference type="ARBA" id="ARBA00023180"/>
    </source>
</evidence>
<dbReference type="PANTHER" id="PTHR10030:SF37">
    <property type="entry name" value="ALPHA-L-FUCOSIDASE-RELATED"/>
    <property type="match status" value="1"/>
</dbReference>
<evidence type="ECO:0000256" key="8">
    <source>
        <dbReference type="ARBA" id="ARBA00074133"/>
    </source>
</evidence>
<dbReference type="InterPro" id="IPR017853">
    <property type="entry name" value="GH"/>
</dbReference>
<dbReference type="EMBL" id="CAXKWB010001056">
    <property type="protein sequence ID" value="CAL4063218.1"/>
    <property type="molecule type" value="Genomic_DNA"/>
</dbReference>
<proteinExistence type="inferred from homology"/>
<comment type="function">
    <text evidence="1">Alpha-L-fucosidase is responsible for hydrolyzing the alpha-1,6-linked fucose joined to the reducing-end N-acetylglucosamine of the carbohydrate moieties of glycoproteins.</text>
</comment>
<dbReference type="GO" id="GO:0005764">
    <property type="term" value="C:lysosome"/>
    <property type="evidence" value="ECO:0007669"/>
    <property type="project" value="TreeGrafter"/>
</dbReference>
<feature type="domain" description="Alpha-L-fucosidase C-terminal" evidence="12">
    <location>
        <begin position="363"/>
        <end position="446"/>
    </location>
</feature>
<dbReference type="InterPro" id="IPR016286">
    <property type="entry name" value="FUC_metazoa-typ"/>
</dbReference>
<dbReference type="PANTHER" id="PTHR10030">
    <property type="entry name" value="ALPHA-L-FUCOSIDASE"/>
    <property type="match status" value="1"/>
</dbReference>
<evidence type="ECO:0000256" key="7">
    <source>
        <dbReference type="ARBA" id="ARBA00023295"/>
    </source>
</evidence>
<dbReference type="SUPFAM" id="SSF51445">
    <property type="entry name" value="(Trans)glycosidases"/>
    <property type="match status" value="1"/>
</dbReference>
<dbReference type="Gene3D" id="2.60.40.1180">
    <property type="entry name" value="Golgi alpha-mannosidase II"/>
    <property type="match status" value="1"/>
</dbReference>
<evidence type="ECO:0000313" key="13">
    <source>
        <dbReference type="EMBL" id="CAL4063218.1"/>
    </source>
</evidence>
<evidence type="ECO:0000256" key="3">
    <source>
        <dbReference type="ARBA" id="ARBA00012662"/>
    </source>
</evidence>